<evidence type="ECO:0000313" key="4">
    <source>
        <dbReference type="Proteomes" id="UP000199579"/>
    </source>
</evidence>
<organism evidence="2 4">
    <name type="scientific">Azotobacter beijerinckii</name>
    <dbReference type="NCBI Taxonomy" id="170623"/>
    <lineage>
        <taxon>Bacteria</taxon>
        <taxon>Pseudomonadati</taxon>
        <taxon>Pseudomonadota</taxon>
        <taxon>Gammaproteobacteria</taxon>
        <taxon>Pseudomonadales</taxon>
        <taxon>Pseudomonadaceae</taxon>
        <taxon>Azotobacter</taxon>
    </lineage>
</organism>
<sequence length="101" mass="10645">MSKSTTRAAVNTAAADIADEALELLESTREQLDMLASLLRAIYRATPAVIATLGNNSRSGVLDAQHLAGLGEQSAVEWSEHLEQRAEQLKGQLDAAVGGEA</sequence>
<evidence type="ECO:0000313" key="3">
    <source>
        <dbReference type="Proteomes" id="UP000198861"/>
    </source>
</evidence>
<accession>A0A1I4C2N0</accession>
<name>A0A1I4C2N0_9GAMM</name>
<dbReference type="EMBL" id="FOSX01000021">
    <property type="protein sequence ID" value="SFK75185.1"/>
    <property type="molecule type" value="Genomic_DNA"/>
</dbReference>
<dbReference type="AlphaFoldDB" id="A0A1I4C2N0"/>
<proteinExistence type="predicted"/>
<reference evidence="2 4" key="2">
    <citation type="submission" date="2016-10" db="EMBL/GenBank/DDBJ databases">
        <authorList>
            <person name="de Groot N.N."/>
        </authorList>
    </citation>
    <scope>NUCLEOTIDE SEQUENCE [LARGE SCALE GENOMIC DNA]</scope>
    <source>
        <strain evidence="2 4">DSM 381</strain>
    </source>
</reference>
<dbReference type="Proteomes" id="UP000198861">
    <property type="component" value="Unassembled WGS sequence"/>
</dbReference>
<dbReference type="EMBL" id="FOKJ01000096">
    <property type="protein sequence ID" value="SFB58200.1"/>
    <property type="molecule type" value="Genomic_DNA"/>
</dbReference>
<protein>
    <submittedName>
        <fullName evidence="2">Uncharacterized protein</fullName>
    </submittedName>
</protein>
<dbReference type="Proteomes" id="UP000199579">
    <property type="component" value="Unassembled WGS sequence"/>
</dbReference>
<dbReference type="RefSeq" id="WP_090938439.1">
    <property type="nucleotide sequence ID" value="NZ_FOKJ01000096.1"/>
</dbReference>
<evidence type="ECO:0000313" key="2">
    <source>
        <dbReference type="EMBL" id="SFK75185.1"/>
    </source>
</evidence>
<reference evidence="1 3" key="1">
    <citation type="submission" date="2016-10" db="EMBL/GenBank/DDBJ databases">
        <authorList>
            <person name="Varghese N."/>
            <person name="Submissions S."/>
        </authorList>
    </citation>
    <scope>NUCLEOTIDE SEQUENCE [LARGE SCALE GENOMIC DNA]</scope>
    <source>
        <strain evidence="1 3">DSM 282</strain>
    </source>
</reference>
<keyword evidence="3" id="KW-1185">Reference proteome</keyword>
<evidence type="ECO:0000313" key="1">
    <source>
        <dbReference type="EMBL" id="SFB58200.1"/>
    </source>
</evidence>
<gene>
    <name evidence="1" type="ORF">SAMN04244571_03996</name>
    <name evidence="2" type="ORF">SAMN04244574_01750</name>
</gene>